<dbReference type="InterPro" id="IPR050366">
    <property type="entry name" value="BP-dependent_transpt_permease"/>
</dbReference>
<feature type="transmembrane region" description="Helical" evidence="7">
    <location>
        <begin position="265"/>
        <end position="283"/>
    </location>
</feature>
<reference evidence="9 10" key="1">
    <citation type="journal article" date="2012" name="Stand. Genomic Sci.">
        <title>Complete genome sequence of Liberibacter crescens BT-1.</title>
        <authorList>
            <person name="Leonard M.T."/>
            <person name="Fagen J.R."/>
            <person name="Davis-Richardson A.G."/>
            <person name="Davis M.J."/>
            <person name="Triplett E.W."/>
        </authorList>
    </citation>
    <scope>NUCLEOTIDE SEQUENCE [LARGE SCALE GENOMIC DNA]</scope>
    <source>
        <strain evidence="9 10">BT-1</strain>
    </source>
</reference>
<evidence type="ECO:0000256" key="6">
    <source>
        <dbReference type="ARBA" id="ARBA00023136"/>
    </source>
</evidence>
<gene>
    <name evidence="9" type="ordered locus">B488_03270</name>
</gene>
<organism evidence="9 10">
    <name type="scientific">Liberibacter crescens (strain BT-1)</name>
    <dbReference type="NCBI Taxonomy" id="1215343"/>
    <lineage>
        <taxon>Bacteria</taxon>
        <taxon>Pseudomonadati</taxon>
        <taxon>Pseudomonadota</taxon>
        <taxon>Alphaproteobacteria</taxon>
        <taxon>Hyphomicrobiales</taxon>
        <taxon>Rhizobiaceae</taxon>
        <taxon>Liberibacter</taxon>
    </lineage>
</organism>
<evidence type="ECO:0000259" key="8">
    <source>
        <dbReference type="PROSITE" id="PS50928"/>
    </source>
</evidence>
<feature type="transmembrane region" description="Helical" evidence="7">
    <location>
        <begin position="154"/>
        <end position="176"/>
    </location>
</feature>
<dbReference type="HOGENOM" id="CLU_028518_1_2_5"/>
<evidence type="ECO:0000256" key="1">
    <source>
        <dbReference type="ARBA" id="ARBA00004651"/>
    </source>
</evidence>
<evidence type="ECO:0000256" key="4">
    <source>
        <dbReference type="ARBA" id="ARBA00022692"/>
    </source>
</evidence>
<evidence type="ECO:0000256" key="5">
    <source>
        <dbReference type="ARBA" id="ARBA00022989"/>
    </source>
</evidence>
<keyword evidence="5 7" id="KW-1133">Transmembrane helix</keyword>
<dbReference type="InterPro" id="IPR025966">
    <property type="entry name" value="OppC_N"/>
</dbReference>
<keyword evidence="2 7" id="KW-0813">Transport</keyword>
<evidence type="ECO:0000313" key="9">
    <source>
        <dbReference type="EMBL" id="AGA64320.1"/>
    </source>
</evidence>
<dbReference type="PANTHER" id="PTHR43386:SF23">
    <property type="entry name" value="ABC TRANSPORTER"/>
    <property type="match status" value="1"/>
</dbReference>
<keyword evidence="3" id="KW-1003">Cell membrane</keyword>
<dbReference type="AlphaFoldDB" id="L0ETZ2"/>
<feature type="transmembrane region" description="Helical" evidence="7">
    <location>
        <begin position="86"/>
        <end position="112"/>
    </location>
</feature>
<dbReference type="Gene3D" id="1.10.3720.10">
    <property type="entry name" value="MetI-like"/>
    <property type="match status" value="1"/>
</dbReference>
<comment type="subcellular location">
    <subcellularLocation>
        <location evidence="1 7">Cell membrane</location>
        <topology evidence="1 7">Multi-pass membrane protein</topology>
    </subcellularLocation>
</comment>
<dbReference type="PATRIC" id="fig|1215343.11.peg.337"/>
<dbReference type="PANTHER" id="PTHR43386">
    <property type="entry name" value="OLIGOPEPTIDE TRANSPORT SYSTEM PERMEASE PROTEIN APPC"/>
    <property type="match status" value="1"/>
</dbReference>
<dbReference type="SUPFAM" id="SSF161098">
    <property type="entry name" value="MetI-like"/>
    <property type="match status" value="1"/>
</dbReference>
<dbReference type="InterPro" id="IPR000515">
    <property type="entry name" value="MetI-like"/>
</dbReference>
<keyword evidence="6 7" id="KW-0472">Membrane</keyword>
<name>L0ETZ2_LIBCB</name>
<sequence length="297" mass="33146">MDRAYITSSPFWGFLMRFYKNKGAFIALILLLFIFIAVLIGPHVYTVDPYALDIKAKNQYFSWKHVLGTDNLGRDILAQLLIGGRISLAVGIVSMMISVFIGIIVGICAGYYPKLDGLLMRITDLFLALPLLPLLLLVMMLFRDLLRAFCGPELGVFILIVSVIGITSWMNTARIVRGDVLFIKNREFIIAAISSGVREHRIILKHLLPNIISSIIVSAILSIAEAIITESALSFLGFGFPSDFPTWGRLLHDGTTFFQVYPYRVLYPGCIISLTIFSINYIGMTISNQMDSLNSVH</sequence>
<feature type="transmembrane region" description="Helical" evidence="7">
    <location>
        <begin position="207"/>
        <end position="228"/>
    </location>
</feature>
<dbReference type="GO" id="GO:0055085">
    <property type="term" value="P:transmembrane transport"/>
    <property type="evidence" value="ECO:0007669"/>
    <property type="project" value="InterPro"/>
</dbReference>
<dbReference type="STRING" id="1215343.B488_03270"/>
<feature type="transmembrane region" description="Helical" evidence="7">
    <location>
        <begin position="24"/>
        <end position="45"/>
    </location>
</feature>
<dbReference type="CDD" id="cd06261">
    <property type="entry name" value="TM_PBP2"/>
    <property type="match status" value="1"/>
</dbReference>
<keyword evidence="10" id="KW-1185">Reference proteome</keyword>
<dbReference type="RefSeq" id="WP_015272747.1">
    <property type="nucleotide sequence ID" value="NC_019907.1"/>
</dbReference>
<dbReference type="Proteomes" id="UP000010799">
    <property type="component" value="Chromosome"/>
</dbReference>
<feature type="transmembrane region" description="Helical" evidence="7">
    <location>
        <begin position="124"/>
        <end position="142"/>
    </location>
</feature>
<comment type="similarity">
    <text evidence="7">Belongs to the binding-protein-dependent transport system permease family.</text>
</comment>
<dbReference type="GO" id="GO:0005886">
    <property type="term" value="C:plasma membrane"/>
    <property type="evidence" value="ECO:0007669"/>
    <property type="project" value="UniProtKB-SubCell"/>
</dbReference>
<evidence type="ECO:0000256" key="3">
    <source>
        <dbReference type="ARBA" id="ARBA00022475"/>
    </source>
</evidence>
<feature type="domain" description="ABC transmembrane type-1" evidence="8">
    <location>
        <begin position="84"/>
        <end position="283"/>
    </location>
</feature>
<dbReference type="InterPro" id="IPR035906">
    <property type="entry name" value="MetI-like_sf"/>
</dbReference>
<dbReference type="eggNOG" id="COG1173">
    <property type="taxonomic scope" value="Bacteria"/>
</dbReference>
<evidence type="ECO:0000256" key="7">
    <source>
        <dbReference type="RuleBase" id="RU363032"/>
    </source>
</evidence>
<dbReference type="PROSITE" id="PS50928">
    <property type="entry name" value="ABC_TM1"/>
    <property type="match status" value="1"/>
</dbReference>
<proteinExistence type="inferred from homology"/>
<dbReference type="Pfam" id="PF12911">
    <property type="entry name" value="OppC_N"/>
    <property type="match status" value="1"/>
</dbReference>
<evidence type="ECO:0000313" key="10">
    <source>
        <dbReference type="Proteomes" id="UP000010799"/>
    </source>
</evidence>
<dbReference type="KEGG" id="lcc:B488_03270"/>
<accession>L0ETZ2</accession>
<keyword evidence="4 7" id="KW-0812">Transmembrane</keyword>
<protein>
    <submittedName>
        <fullName evidence="9">Oligopeptide transport system permease protein OppC</fullName>
    </submittedName>
</protein>
<dbReference type="Pfam" id="PF00528">
    <property type="entry name" value="BPD_transp_1"/>
    <property type="match status" value="1"/>
</dbReference>
<evidence type="ECO:0000256" key="2">
    <source>
        <dbReference type="ARBA" id="ARBA00022448"/>
    </source>
</evidence>
<dbReference type="EMBL" id="CP003789">
    <property type="protein sequence ID" value="AGA64320.1"/>
    <property type="molecule type" value="Genomic_DNA"/>
</dbReference>